<feature type="transmembrane region" description="Helical" evidence="1">
    <location>
        <begin position="406"/>
        <end position="427"/>
    </location>
</feature>
<evidence type="ECO:0000313" key="5">
    <source>
        <dbReference type="Proteomes" id="UP001429601"/>
    </source>
</evidence>
<gene>
    <name evidence="4" type="ORF">HBF26_00605</name>
</gene>
<feature type="transmembrane region" description="Helical" evidence="1">
    <location>
        <begin position="278"/>
        <end position="300"/>
    </location>
</feature>
<keyword evidence="1" id="KW-1133">Transmembrane helix</keyword>
<keyword evidence="1" id="KW-0812">Transmembrane</keyword>
<evidence type="ECO:0000259" key="3">
    <source>
        <dbReference type="Pfam" id="PF13194"/>
    </source>
</evidence>
<feature type="transmembrane region" description="Helical" evidence="1">
    <location>
        <begin position="374"/>
        <end position="399"/>
    </location>
</feature>
<sequence>MSTDIGILSFTPQVVALGVGLGVGLLIGLERERAKDHHPRALPAGVRTFSMLGLGGVIAAFAGTAAICVGGLFLAFVATASYVRSAADGKEGAAGSRTPPGLTTEVAMLVTFLLGVLAASSAALAGGVGVVVATLLASRARLHRFARQWLSERELHDLLILAVAAFVVLPLLPDVTVDPWQSINPRRLWWLVVAVMSIASVGYLVLRIFGARVGLAVAGLAGGFASSTATVLAMGERAREEPALAATAASAAILANVGSLVQLSVVVGSLAPALLERLAIPLVAAGLVTAVCAVAAAWGAGTTATPGRLAGSRPFRPSSVLRFVAILAGVLLLTSMLREWLGSGSLPWLMVFSGIADVHAAAASAAQSTANGQIGLGLASACVLIAYASAAVFKCGLAYAKGGKRYALKVAPATVVILAVFALALWWTSP</sequence>
<protein>
    <submittedName>
        <fullName evidence="4">MgtC/SapB family protein</fullName>
    </submittedName>
</protein>
<evidence type="ECO:0000313" key="4">
    <source>
        <dbReference type="EMBL" id="NID03368.1"/>
    </source>
</evidence>
<feature type="transmembrane region" description="Helical" evidence="1">
    <location>
        <begin position="320"/>
        <end position="337"/>
    </location>
</feature>
<accession>A0ABX0PXY8</accession>
<feature type="transmembrane region" description="Helical" evidence="1">
    <location>
        <begin position="49"/>
        <end position="78"/>
    </location>
</feature>
<dbReference type="PANTHER" id="PTHR39084">
    <property type="entry name" value="MEMBRANE PROTEIN-RELATED"/>
    <property type="match status" value="1"/>
</dbReference>
<dbReference type="Pfam" id="PF02308">
    <property type="entry name" value="MgtC"/>
    <property type="match status" value="1"/>
</dbReference>
<dbReference type="Proteomes" id="UP001429601">
    <property type="component" value="Unassembled WGS sequence"/>
</dbReference>
<comment type="caution">
    <text evidence="4">The sequence shown here is derived from an EMBL/GenBank/DDBJ whole genome shotgun (WGS) entry which is preliminary data.</text>
</comment>
<organism evidence="4 5">
    <name type="scientific">Luteibacter jiangsuensis</name>
    <dbReference type="NCBI Taxonomy" id="637577"/>
    <lineage>
        <taxon>Bacteria</taxon>
        <taxon>Pseudomonadati</taxon>
        <taxon>Pseudomonadota</taxon>
        <taxon>Gammaproteobacteria</taxon>
        <taxon>Lysobacterales</taxon>
        <taxon>Rhodanobacteraceae</taxon>
        <taxon>Luteibacter</taxon>
    </lineage>
</organism>
<feature type="transmembrane region" description="Helical" evidence="1">
    <location>
        <begin position="213"/>
        <end position="234"/>
    </location>
</feature>
<feature type="domain" description="DUF4010" evidence="3">
    <location>
        <begin position="193"/>
        <end position="400"/>
    </location>
</feature>
<feature type="domain" description="MgtC/SapB/SrpB/YhiD N-terminal" evidence="2">
    <location>
        <begin position="17"/>
        <end position="144"/>
    </location>
</feature>
<evidence type="ECO:0000256" key="1">
    <source>
        <dbReference type="SAM" id="Phobius"/>
    </source>
</evidence>
<feature type="transmembrane region" description="Helical" evidence="1">
    <location>
        <begin position="158"/>
        <end position="176"/>
    </location>
</feature>
<reference evidence="4 5" key="1">
    <citation type="journal article" date="2011" name="Curr. Microbiol.">
        <title>Luteibacter jiangsuensis sp. nov.: a methamidophos-degrading bacterium isolated from a methamidophos-manufacturing factory.</title>
        <authorList>
            <person name="Wang L."/>
            <person name="Wang G.L."/>
            <person name="Li S.P."/>
            <person name="Jiang J.D."/>
        </authorList>
    </citation>
    <scope>NUCLEOTIDE SEQUENCE [LARGE SCALE GENOMIC DNA]</scope>
    <source>
        <strain evidence="4 5">CGMCC 1.10133</strain>
    </source>
</reference>
<keyword evidence="1" id="KW-0472">Membrane</keyword>
<name>A0ABX0PXY8_9GAMM</name>
<dbReference type="InterPro" id="IPR025105">
    <property type="entry name" value="DUF4010"/>
</dbReference>
<feature type="transmembrane region" description="Helical" evidence="1">
    <location>
        <begin position="106"/>
        <end position="137"/>
    </location>
</feature>
<proteinExistence type="predicted"/>
<dbReference type="InterPro" id="IPR049177">
    <property type="entry name" value="MgtC_SapB_SrpB_YhiD_N"/>
</dbReference>
<feature type="transmembrane region" description="Helical" evidence="1">
    <location>
        <begin position="6"/>
        <end position="29"/>
    </location>
</feature>
<dbReference type="PANTHER" id="PTHR39084:SF1">
    <property type="entry name" value="DUF4010 DOMAIN-CONTAINING PROTEIN"/>
    <property type="match status" value="1"/>
</dbReference>
<dbReference type="RefSeq" id="WP_167122050.1">
    <property type="nucleotide sequence ID" value="NZ_JAAQQR010000001.1"/>
</dbReference>
<evidence type="ECO:0000259" key="2">
    <source>
        <dbReference type="Pfam" id="PF02308"/>
    </source>
</evidence>
<dbReference type="Pfam" id="PF13194">
    <property type="entry name" value="DUF4010"/>
    <property type="match status" value="1"/>
</dbReference>
<dbReference type="EMBL" id="JAAQQR010000001">
    <property type="protein sequence ID" value="NID03368.1"/>
    <property type="molecule type" value="Genomic_DNA"/>
</dbReference>
<feature type="transmembrane region" description="Helical" evidence="1">
    <location>
        <begin position="188"/>
        <end position="206"/>
    </location>
</feature>
<keyword evidence="5" id="KW-1185">Reference proteome</keyword>